<comment type="caution">
    <text evidence="1">The sequence shown here is derived from an EMBL/GenBank/DDBJ whole genome shotgun (WGS) entry which is preliminary data.</text>
</comment>
<dbReference type="Proteomes" id="UP001217485">
    <property type="component" value="Unassembled WGS sequence"/>
</dbReference>
<proteinExistence type="predicted"/>
<dbReference type="PROSITE" id="PS51257">
    <property type="entry name" value="PROKAR_LIPOPROTEIN"/>
    <property type="match status" value="1"/>
</dbReference>
<evidence type="ECO:0008006" key="3">
    <source>
        <dbReference type="Google" id="ProtNLM"/>
    </source>
</evidence>
<gene>
    <name evidence="1" type="ORF">POL72_26925</name>
</gene>
<reference evidence="1 2" key="1">
    <citation type="submission" date="2023-01" db="EMBL/GenBank/DDBJ databases">
        <title>Minimal conservation of predation-associated metabolite biosynthetic gene clusters underscores biosynthetic potential of Myxococcota including descriptions for ten novel species: Archangium lansinium sp. nov., Myxococcus landrumus sp. nov., Nannocystis bai.</title>
        <authorList>
            <person name="Ahearne A."/>
            <person name="Stevens C."/>
            <person name="Dowd S."/>
        </authorList>
    </citation>
    <scope>NUCLEOTIDE SEQUENCE [LARGE SCALE GENOMIC DNA]</scope>
    <source>
        <strain evidence="1 2">WIWO2</strain>
    </source>
</reference>
<evidence type="ECO:0000313" key="1">
    <source>
        <dbReference type="EMBL" id="MDC0681403.1"/>
    </source>
</evidence>
<organism evidence="1 2">
    <name type="scientific">Sorangium atrum</name>
    <dbReference type="NCBI Taxonomy" id="2995308"/>
    <lineage>
        <taxon>Bacteria</taxon>
        <taxon>Pseudomonadati</taxon>
        <taxon>Myxococcota</taxon>
        <taxon>Polyangia</taxon>
        <taxon>Polyangiales</taxon>
        <taxon>Polyangiaceae</taxon>
        <taxon>Sorangium</taxon>
    </lineage>
</organism>
<dbReference type="EMBL" id="JAQNDK010000003">
    <property type="protein sequence ID" value="MDC0681403.1"/>
    <property type="molecule type" value="Genomic_DNA"/>
</dbReference>
<protein>
    <recommendedName>
        <fullName evidence="3">Lipoprotein</fullName>
    </recommendedName>
</protein>
<sequence length="281" mass="29850">MKRSAGAHGMVMGVGLLMAACGPASESEIEAELDGPGLEATVIKPGSQDPNGTPKIAWHTWKLEVTRWLRHPLLQNGAINPAITVTGVFSDAGGEEVFNHTFRCAVASGTVVTYGNKPYQGRGMVSGASVWTEKGLSDDVIDNVLECVIAFVNDKKDGVKILLTGSHVNDDGGDHGGFIHSEAVWCASVVAGNVVVDVYPTRSFLRGCGIDAKAALAQRYCYQKNTCGLVYKDVLEFNAECQAVGAPGSGQYNCNSKACTMTWLEDPAPDWCDPLPPGYPQ</sequence>
<accession>A0ABT5C4R3</accession>
<name>A0ABT5C4R3_9BACT</name>
<evidence type="ECO:0000313" key="2">
    <source>
        <dbReference type="Proteomes" id="UP001217485"/>
    </source>
</evidence>
<dbReference type="RefSeq" id="WP_272098480.1">
    <property type="nucleotide sequence ID" value="NZ_JAQNDK010000003.1"/>
</dbReference>
<keyword evidence="2" id="KW-1185">Reference proteome</keyword>